<reference evidence="3 4" key="1">
    <citation type="submission" date="2011-08" db="EMBL/GenBank/DDBJ databases">
        <title>The Genome Sequence of Clostridium citroniae WAL-17108.</title>
        <authorList>
            <consortium name="The Broad Institute Genome Sequencing Platform"/>
            <person name="Earl A."/>
            <person name="Ward D."/>
            <person name="Feldgarden M."/>
            <person name="Gevers D."/>
            <person name="Finegold S.M."/>
            <person name="Summanen P.H."/>
            <person name="Molitoris D.R."/>
            <person name="Vaisanen M.L."/>
            <person name="Daigneault M."/>
            <person name="Allen-Vercoe E."/>
            <person name="Young S.K."/>
            <person name="Zeng Q."/>
            <person name="Gargeya S."/>
            <person name="Fitzgerald M."/>
            <person name="Haas B."/>
            <person name="Abouelleil A."/>
            <person name="Alvarado L."/>
            <person name="Arachchi H.M."/>
            <person name="Berlin A."/>
            <person name="Brown A."/>
            <person name="Chapman S.B."/>
            <person name="Chen Z."/>
            <person name="Dunbar C."/>
            <person name="Freedman E."/>
            <person name="Gearin G."/>
            <person name="Gellesch M."/>
            <person name="Goldberg J."/>
            <person name="Griggs A."/>
            <person name="Gujja S."/>
            <person name="Heiman D."/>
            <person name="Howarth C."/>
            <person name="Larson L."/>
            <person name="Lui A."/>
            <person name="MacDonald P.J.P."/>
            <person name="Montmayeur A."/>
            <person name="Murphy C."/>
            <person name="Neiman D."/>
            <person name="Pearson M."/>
            <person name="Priest M."/>
            <person name="Roberts A."/>
            <person name="Saif S."/>
            <person name="Shea T."/>
            <person name="Shenoy N."/>
            <person name="Sisk P."/>
            <person name="Stolte C."/>
            <person name="Sykes S."/>
            <person name="Wortman J."/>
            <person name="Nusbaum C."/>
            <person name="Birren B."/>
        </authorList>
    </citation>
    <scope>NUCLEOTIDE SEQUENCE [LARGE SCALE GENOMIC DNA]</scope>
    <source>
        <strain evidence="3 4">WAL-17108</strain>
    </source>
</reference>
<organism evidence="3 4">
    <name type="scientific">[Clostridium] citroniae WAL-17108</name>
    <dbReference type="NCBI Taxonomy" id="742733"/>
    <lineage>
        <taxon>Bacteria</taxon>
        <taxon>Bacillati</taxon>
        <taxon>Bacillota</taxon>
        <taxon>Clostridia</taxon>
        <taxon>Lachnospirales</taxon>
        <taxon>Lachnospiraceae</taxon>
        <taxon>Enterocloster</taxon>
    </lineage>
</organism>
<dbReference type="PANTHER" id="PTHR46401:SF2">
    <property type="entry name" value="GLYCOSYLTRANSFERASE WBBK-RELATED"/>
    <property type="match status" value="1"/>
</dbReference>
<dbReference type="Proteomes" id="UP000003763">
    <property type="component" value="Unassembled WGS sequence"/>
</dbReference>
<dbReference type="Pfam" id="PF13692">
    <property type="entry name" value="Glyco_trans_1_4"/>
    <property type="match status" value="1"/>
</dbReference>
<dbReference type="GO" id="GO:0016757">
    <property type="term" value="F:glycosyltransferase activity"/>
    <property type="evidence" value="ECO:0007669"/>
    <property type="project" value="TreeGrafter"/>
</dbReference>
<dbReference type="SUPFAM" id="SSF53756">
    <property type="entry name" value="UDP-Glycosyltransferase/glycogen phosphorylase"/>
    <property type="match status" value="1"/>
</dbReference>
<feature type="domain" description="Glycosyltransferase subfamily 4-like N-terminal" evidence="2">
    <location>
        <begin position="62"/>
        <end position="201"/>
    </location>
</feature>
<dbReference type="CDD" id="cd03801">
    <property type="entry name" value="GT4_PimA-like"/>
    <property type="match status" value="1"/>
</dbReference>
<dbReference type="RefSeq" id="WP_007869495.1">
    <property type="nucleotide sequence ID" value="NZ_JH376430.1"/>
</dbReference>
<dbReference type="PANTHER" id="PTHR46401">
    <property type="entry name" value="GLYCOSYLTRANSFERASE WBBK-RELATED"/>
    <property type="match status" value="1"/>
</dbReference>
<dbReference type="Gene3D" id="3.40.50.2000">
    <property type="entry name" value="Glycogen Phosphorylase B"/>
    <property type="match status" value="2"/>
</dbReference>
<name>G5HRU6_9FIRM</name>
<sequence length="397" mass="46034">MNVLHISPYLPSLETNHAGGVCMGRQIETLREWNQVYVLTFIASDFDQKLADNLKGDVRYHFVKLYKWSKVLHVLCEPWLPAYFAARSSLRFGMKLIWCVRHYNIDVIHGEYAAMAQYQWICRLFPRLRYYMTEHDVTTQSYERKAEQEQGWKRKYLFYQIRRLYHYEKIYCHRSDAVMTFSHKDKVLLEKQYGLSEIHVLNPYFGIEDGMMEEPKYREKERSTLCFLGQMGREENTAAAMSLIRLGDRLKNIGYPVNIYIVGNNPPPELKKLEGDTVHITGFVEDVDEYVLKSGIAVFPLTLGAGIKLKVLRSLALGTPVVTTDIGAEGIDEMGNVLLLAKTESEFVQAIVDVMNMGEKEYCDLCRDGQEYAKLHFGWERSEQVLRGLYESEKIGV</sequence>
<evidence type="ECO:0000313" key="3">
    <source>
        <dbReference type="EMBL" id="EHE95813.1"/>
    </source>
</evidence>
<keyword evidence="1" id="KW-0808">Transferase</keyword>
<dbReference type="PATRIC" id="fig|742733.3.peg.5443"/>
<protein>
    <recommendedName>
        <fullName evidence="2">Glycosyltransferase subfamily 4-like N-terminal domain-containing protein</fullName>
    </recommendedName>
</protein>
<dbReference type="HOGENOM" id="CLU_028014_3_2_9"/>
<comment type="caution">
    <text evidence="3">The sequence shown here is derived from an EMBL/GenBank/DDBJ whole genome shotgun (WGS) entry which is preliminary data.</text>
</comment>
<dbReference type="EMBL" id="ADLJ01000049">
    <property type="protein sequence ID" value="EHE95813.1"/>
    <property type="molecule type" value="Genomic_DNA"/>
</dbReference>
<evidence type="ECO:0000256" key="1">
    <source>
        <dbReference type="ARBA" id="ARBA00022679"/>
    </source>
</evidence>
<evidence type="ECO:0000259" key="2">
    <source>
        <dbReference type="Pfam" id="PF13439"/>
    </source>
</evidence>
<proteinExistence type="predicted"/>
<dbReference type="Pfam" id="PF13439">
    <property type="entry name" value="Glyco_transf_4"/>
    <property type="match status" value="1"/>
</dbReference>
<gene>
    <name evidence="3" type="ORF">HMPREF9469_05308</name>
</gene>
<evidence type="ECO:0000313" key="4">
    <source>
        <dbReference type="Proteomes" id="UP000003763"/>
    </source>
</evidence>
<dbReference type="AlphaFoldDB" id="G5HRU6"/>
<accession>G5HRU6</accession>
<dbReference type="InterPro" id="IPR028098">
    <property type="entry name" value="Glyco_trans_4-like_N"/>
</dbReference>
<dbReference type="GO" id="GO:0009103">
    <property type="term" value="P:lipopolysaccharide biosynthetic process"/>
    <property type="evidence" value="ECO:0007669"/>
    <property type="project" value="TreeGrafter"/>
</dbReference>
<dbReference type="eggNOG" id="COG0438">
    <property type="taxonomic scope" value="Bacteria"/>
</dbReference>